<feature type="binding site" evidence="7">
    <location>
        <begin position="651"/>
        <end position="654"/>
    </location>
    <ligand>
        <name>substrate</name>
    </ligand>
</feature>
<comment type="subunit">
    <text evidence="2">Heterotetramer of two alpha and two beta chains arranged as a dimer of alpha/beta heterodimers.</text>
</comment>
<keyword evidence="11" id="KW-1185">Reference proteome</keyword>
<dbReference type="GO" id="GO:0006508">
    <property type="term" value="P:proteolysis"/>
    <property type="evidence" value="ECO:0007669"/>
    <property type="project" value="UniProtKB-KW"/>
</dbReference>
<feature type="active site" description="Nucleophile" evidence="6">
    <location>
        <position position="600"/>
    </location>
</feature>
<dbReference type="PROSITE" id="PS50238">
    <property type="entry name" value="RHOGAP"/>
    <property type="match status" value="1"/>
</dbReference>
<dbReference type="PANTHER" id="PTHR47367:SF1">
    <property type="entry name" value="OS07G0486500 PROTEIN"/>
    <property type="match status" value="1"/>
</dbReference>
<gene>
    <name evidence="10" type="ORF">ERUC_LOCUS19724</name>
</gene>
<organism evidence="10 11">
    <name type="scientific">Eruca vesicaria subsp. sativa</name>
    <name type="common">Garden rocket</name>
    <name type="synonym">Eruca sativa</name>
    <dbReference type="NCBI Taxonomy" id="29727"/>
    <lineage>
        <taxon>Eukaryota</taxon>
        <taxon>Viridiplantae</taxon>
        <taxon>Streptophyta</taxon>
        <taxon>Embryophyta</taxon>
        <taxon>Tracheophyta</taxon>
        <taxon>Spermatophyta</taxon>
        <taxon>Magnoliopsida</taxon>
        <taxon>eudicotyledons</taxon>
        <taxon>Gunneridae</taxon>
        <taxon>Pentapetalae</taxon>
        <taxon>rosids</taxon>
        <taxon>malvids</taxon>
        <taxon>Brassicales</taxon>
        <taxon>Brassicaceae</taxon>
        <taxon>Brassiceae</taxon>
        <taxon>Eruca</taxon>
    </lineage>
</organism>
<dbReference type="CDD" id="cd04513">
    <property type="entry name" value="Glycosylasparaginase"/>
    <property type="match status" value="1"/>
</dbReference>
<dbReference type="Pfam" id="PF01112">
    <property type="entry name" value="Asparaginase_2"/>
    <property type="match status" value="1"/>
</dbReference>
<dbReference type="Pfam" id="PF00620">
    <property type="entry name" value="RhoGAP"/>
    <property type="match status" value="1"/>
</dbReference>
<reference evidence="10 11" key="1">
    <citation type="submission" date="2022-03" db="EMBL/GenBank/DDBJ databases">
        <authorList>
            <person name="Macdonald S."/>
            <person name="Ahmed S."/>
            <person name="Newling K."/>
        </authorList>
    </citation>
    <scope>NUCLEOTIDE SEQUENCE [LARGE SCALE GENOMIC DNA]</scope>
</reference>
<evidence type="ECO:0000256" key="1">
    <source>
        <dbReference type="ARBA" id="ARBA00010872"/>
    </source>
</evidence>
<evidence type="ECO:0000256" key="3">
    <source>
        <dbReference type="ARBA" id="ARBA00022670"/>
    </source>
</evidence>
<evidence type="ECO:0000256" key="7">
    <source>
        <dbReference type="PIRSR" id="PIRSR600246-2"/>
    </source>
</evidence>
<evidence type="ECO:0000256" key="8">
    <source>
        <dbReference type="PIRSR" id="PIRSR600246-3"/>
    </source>
</evidence>
<proteinExistence type="inferred from homology"/>
<feature type="binding site" evidence="7">
    <location>
        <begin position="628"/>
        <end position="631"/>
    </location>
    <ligand>
        <name>substrate</name>
    </ligand>
</feature>
<feature type="site" description="Cleavage; by autolysis" evidence="8">
    <location>
        <begin position="599"/>
        <end position="600"/>
    </location>
</feature>
<dbReference type="AlphaFoldDB" id="A0ABC8KAX2"/>
<feature type="domain" description="Rho-GAP" evidence="9">
    <location>
        <begin position="139"/>
        <end position="367"/>
    </location>
</feature>
<dbReference type="SUPFAM" id="SSF48350">
    <property type="entry name" value="GTPase activation domain, GAP"/>
    <property type="match status" value="1"/>
</dbReference>
<dbReference type="CDD" id="cd00159">
    <property type="entry name" value="RhoGAP"/>
    <property type="match status" value="1"/>
</dbReference>
<evidence type="ECO:0000313" key="10">
    <source>
        <dbReference type="EMBL" id="CAH8353969.1"/>
    </source>
</evidence>
<dbReference type="GO" id="GO:0003948">
    <property type="term" value="F:N4-(beta-N-acetylglucosaminyl)-L-asparaginase activity"/>
    <property type="evidence" value="ECO:0007669"/>
    <property type="project" value="UniProtKB-ARBA"/>
</dbReference>
<dbReference type="InterPro" id="IPR029055">
    <property type="entry name" value="Ntn_hydrolases_N"/>
</dbReference>
<dbReference type="Gene3D" id="1.10.555.10">
    <property type="entry name" value="Rho GTPase activation protein"/>
    <property type="match status" value="1"/>
</dbReference>
<evidence type="ECO:0000256" key="5">
    <source>
        <dbReference type="ARBA" id="ARBA00022813"/>
    </source>
</evidence>
<evidence type="ECO:0000259" key="9">
    <source>
        <dbReference type="PROSITE" id="PS50238"/>
    </source>
</evidence>
<dbReference type="PANTHER" id="PTHR47367">
    <property type="entry name" value="AUXIN-REGULATED PROTEIN-LIKE"/>
    <property type="match status" value="1"/>
</dbReference>
<keyword evidence="3" id="KW-0645">Protease</keyword>
<evidence type="ECO:0000256" key="4">
    <source>
        <dbReference type="ARBA" id="ARBA00022801"/>
    </source>
</evidence>
<dbReference type="InterPro" id="IPR000198">
    <property type="entry name" value="RhoGAP_dom"/>
</dbReference>
<dbReference type="FunFam" id="3.60.20.30:FF:000003">
    <property type="entry name" value="N(4)-(Beta-N-acetylglucosaminyl)-L-asparaginase isoform X1"/>
    <property type="match status" value="1"/>
</dbReference>
<comment type="caution">
    <text evidence="10">The sequence shown here is derived from an EMBL/GenBank/DDBJ whole genome shotgun (WGS) entry which is preliminary data.</text>
</comment>
<evidence type="ECO:0000256" key="6">
    <source>
        <dbReference type="PIRSR" id="PIRSR600246-1"/>
    </source>
</evidence>
<protein>
    <recommendedName>
        <fullName evidence="9">Rho-GAP domain-containing protein</fullName>
    </recommendedName>
</protein>
<comment type="similarity">
    <text evidence="1">Belongs to the Ntn-hydrolase family.</text>
</comment>
<dbReference type="InterPro" id="IPR008936">
    <property type="entry name" value="Rho_GTPase_activation_prot"/>
</dbReference>
<dbReference type="SUPFAM" id="SSF56235">
    <property type="entry name" value="N-terminal nucleophile aminohydrolases (Ntn hydrolases)"/>
    <property type="match status" value="1"/>
</dbReference>
<sequence>MPSLISQQWQERTSGFFSSSGTKLREARQSAGAFVGEVAKDAKVNVTDVAERVGSLFKSRWAILQQPATRHAVQEHLITAAATTGTLVRKGLTETKEKVSVGKIKVEEAAKKTAQKSKTLLTDIERWQKGVASSDVFGVAIEVTVQRQESTRPIPFILIKCAVYLISTGLNSPSLFKTEGDKKLIQQLVSAYNQDHSALIPEGVNPVDVAALMKYYLASLPTPLTTFELYNEIKDARSSVSRMRKPLQKLSSVNYNTLEFVTALLLRVSQKSQLNKMDSHSLAMEMAPVIMWREDKRPECYREYWRRPSRSPKKSNDFEAASPWDLLSDEGEGVDASSSIPLDDIVQVDFGAVEVVQCLIEHHNAIFTDADETVTAMARSDLWTILSTLLLFLPLLSAGEAELGKHKKFPVVVSTWPFIEAVRAAWRAVDNGSSAVEAVVEGCSACEELRCDGTVGPGGSPNENGETMLDALLMDGVTMEVGAVAAMRYVKDGIKAAWLVMKYSQHTLLAGEGASAFAISMGLPGPMNLSSPESVKKWLDWKENRCQPNFRKNVVPANDCGPYKPKNEGVDVSGDILTESCEMGNIEYGPPLVGPHNHDTISMAVIDKFGHIAVGTSTNGATFKIPGRVGDGPIVGSSAYADDEVGGCGATGDGDIMMRFLPCYQVVESMRQGMKPEEAAKDAVSRIARKFPDYVGAVVAVDKNGSHAGACHGWTFQYSVQDPDMDDVQVFTVLP</sequence>
<dbReference type="GO" id="GO:0008233">
    <property type="term" value="F:peptidase activity"/>
    <property type="evidence" value="ECO:0007669"/>
    <property type="project" value="UniProtKB-KW"/>
</dbReference>
<dbReference type="Gene3D" id="3.60.20.30">
    <property type="entry name" value="(Glycosyl)asparaginase"/>
    <property type="match status" value="1"/>
</dbReference>
<evidence type="ECO:0000313" key="11">
    <source>
        <dbReference type="Proteomes" id="UP001642260"/>
    </source>
</evidence>
<keyword evidence="4" id="KW-0378">Hydrolase</keyword>
<dbReference type="InterPro" id="IPR000246">
    <property type="entry name" value="Peptidase_T2"/>
</dbReference>
<accession>A0ABC8KAX2</accession>
<dbReference type="Proteomes" id="UP001642260">
    <property type="component" value="Unassembled WGS sequence"/>
</dbReference>
<name>A0ABC8KAX2_ERUVS</name>
<evidence type="ECO:0000256" key="2">
    <source>
        <dbReference type="ARBA" id="ARBA00011601"/>
    </source>
</evidence>
<dbReference type="EMBL" id="CAKOAT010186266">
    <property type="protein sequence ID" value="CAH8353969.1"/>
    <property type="molecule type" value="Genomic_DNA"/>
</dbReference>
<keyword evidence="5" id="KW-0068">Autocatalytic cleavage</keyword>
<dbReference type="SMART" id="SM00324">
    <property type="entry name" value="RhoGAP"/>
    <property type="match status" value="1"/>
</dbReference>